<dbReference type="GO" id="GO:0009733">
    <property type="term" value="P:response to auxin"/>
    <property type="evidence" value="ECO:0007669"/>
    <property type="project" value="InterPro"/>
</dbReference>
<protein>
    <submittedName>
        <fullName evidence="2">Uncharacterized protein</fullName>
    </submittedName>
</protein>
<dbReference type="PANTHER" id="PTHR31374:SF32">
    <property type="entry name" value="SAUR FAMILY PROTEIN"/>
    <property type="match status" value="1"/>
</dbReference>
<name>A0A371FJK9_MUCPR</name>
<dbReference type="EMBL" id="QJKJ01008849">
    <property type="protein sequence ID" value="RDX78505.1"/>
    <property type="molecule type" value="Genomic_DNA"/>
</dbReference>
<dbReference type="OrthoDB" id="754837at2759"/>
<evidence type="ECO:0000256" key="1">
    <source>
        <dbReference type="ARBA" id="ARBA00006974"/>
    </source>
</evidence>
<reference evidence="2" key="1">
    <citation type="submission" date="2018-05" db="EMBL/GenBank/DDBJ databases">
        <title>Draft genome of Mucuna pruriens seed.</title>
        <authorList>
            <person name="Nnadi N.E."/>
            <person name="Vos R."/>
            <person name="Hasami M.H."/>
            <person name="Devisetty U.K."/>
            <person name="Aguiy J.C."/>
        </authorList>
    </citation>
    <scope>NUCLEOTIDE SEQUENCE [LARGE SCALE GENOMIC DNA]</scope>
    <source>
        <strain evidence="2">JCA_2017</strain>
    </source>
</reference>
<sequence length="119" mass="13846">MGVRESKLRKWLSGGSAAYYYKCLEDTILVPKEGYVPICVGKSDDTCKRFMVHTRAFGDAYFHEVLHRSAEEYGYRNEGVLRILSEPQDFEEWLITMSNQNITSKRRVQPNSSKTILFR</sequence>
<dbReference type="PANTHER" id="PTHR31374">
    <property type="entry name" value="AUXIN-INDUCED PROTEIN-LIKE-RELATED"/>
    <property type="match status" value="1"/>
</dbReference>
<dbReference type="Pfam" id="PF02519">
    <property type="entry name" value="Auxin_inducible"/>
    <property type="match status" value="1"/>
</dbReference>
<accession>A0A371FJK9</accession>
<feature type="non-terminal residue" evidence="2">
    <location>
        <position position="1"/>
    </location>
</feature>
<proteinExistence type="inferred from homology"/>
<comment type="similarity">
    <text evidence="1">Belongs to the ARG7 family.</text>
</comment>
<keyword evidence="3" id="KW-1185">Reference proteome</keyword>
<comment type="caution">
    <text evidence="2">The sequence shown here is derived from an EMBL/GenBank/DDBJ whole genome shotgun (WGS) entry which is preliminary data.</text>
</comment>
<dbReference type="Proteomes" id="UP000257109">
    <property type="component" value="Unassembled WGS sequence"/>
</dbReference>
<organism evidence="2 3">
    <name type="scientific">Mucuna pruriens</name>
    <name type="common">Velvet bean</name>
    <name type="synonym">Dolichos pruriens</name>
    <dbReference type="NCBI Taxonomy" id="157652"/>
    <lineage>
        <taxon>Eukaryota</taxon>
        <taxon>Viridiplantae</taxon>
        <taxon>Streptophyta</taxon>
        <taxon>Embryophyta</taxon>
        <taxon>Tracheophyta</taxon>
        <taxon>Spermatophyta</taxon>
        <taxon>Magnoliopsida</taxon>
        <taxon>eudicotyledons</taxon>
        <taxon>Gunneridae</taxon>
        <taxon>Pentapetalae</taxon>
        <taxon>rosids</taxon>
        <taxon>fabids</taxon>
        <taxon>Fabales</taxon>
        <taxon>Fabaceae</taxon>
        <taxon>Papilionoideae</taxon>
        <taxon>50 kb inversion clade</taxon>
        <taxon>NPAAA clade</taxon>
        <taxon>indigoferoid/millettioid clade</taxon>
        <taxon>Phaseoleae</taxon>
        <taxon>Mucuna</taxon>
    </lineage>
</organism>
<dbReference type="InterPro" id="IPR003676">
    <property type="entry name" value="SAUR_fam"/>
</dbReference>
<gene>
    <name evidence="2" type="ORF">CR513_41210</name>
</gene>
<dbReference type="AlphaFoldDB" id="A0A371FJK9"/>
<evidence type="ECO:0000313" key="3">
    <source>
        <dbReference type="Proteomes" id="UP000257109"/>
    </source>
</evidence>
<evidence type="ECO:0000313" key="2">
    <source>
        <dbReference type="EMBL" id="RDX78505.1"/>
    </source>
</evidence>